<dbReference type="AlphaFoldDB" id="A0AAW0EM42"/>
<feature type="compositionally biased region" description="Low complexity" evidence="1">
    <location>
        <begin position="252"/>
        <end position="261"/>
    </location>
</feature>
<evidence type="ECO:0000313" key="2">
    <source>
        <dbReference type="EMBL" id="KAK7194724.1"/>
    </source>
</evidence>
<comment type="caution">
    <text evidence="2">The sequence shown here is derived from an EMBL/GenBank/DDBJ whole genome shotgun (WGS) entry which is preliminary data.</text>
</comment>
<protein>
    <submittedName>
        <fullName evidence="2">Uncharacterized protein</fullName>
    </submittedName>
</protein>
<feature type="region of interest" description="Disordered" evidence="1">
    <location>
        <begin position="647"/>
        <end position="678"/>
    </location>
</feature>
<feature type="compositionally biased region" description="Pro residues" evidence="1">
    <location>
        <begin position="549"/>
        <end position="560"/>
    </location>
</feature>
<feature type="region of interest" description="Disordered" evidence="1">
    <location>
        <begin position="534"/>
        <end position="563"/>
    </location>
</feature>
<feature type="region of interest" description="Disordered" evidence="1">
    <location>
        <begin position="246"/>
        <end position="293"/>
    </location>
</feature>
<feature type="compositionally biased region" description="Basic and acidic residues" evidence="1">
    <location>
        <begin position="150"/>
        <end position="165"/>
    </location>
</feature>
<reference evidence="2 3" key="1">
    <citation type="journal article" date="2021" name="MBio">
        <title>A New Model Trypanosomatid, Novymonas esmeraldas: Genomic Perception of Its 'Candidatus Pandoraea novymonadis' Endosymbiont.</title>
        <authorList>
            <person name="Zakharova A."/>
            <person name="Saura A."/>
            <person name="Butenko A."/>
            <person name="Podesvova L."/>
            <person name="Warmusova S."/>
            <person name="Kostygov A.Y."/>
            <person name="Nenarokova A."/>
            <person name="Lukes J."/>
            <person name="Opperdoes F.R."/>
            <person name="Yurchenko V."/>
        </authorList>
    </citation>
    <scope>NUCLEOTIDE SEQUENCE [LARGE SCALE GENOMIC DNA]</scope>
    <source>
        <strain evidence="2 3">E262AT.01</strain>
    </source>
</reference>
<feature type="region of interest" description="Disordered" evidence="1">
    <location>
        <begin position="611"/>
        <end position="633"/>
    </location>
</feature>
<organism evidence="2 3">
    <name type="scientific">Novymonas esmeraldas</name>
    <dbReference type="NCBI Taxonomy" id="1808958"/>
    <lineage>
        <taxon>Eukaryota</taxon>
        <taxon>Discoba</taxon>
        <taxon>Euglenozoa</taxon>
        <taxon>Kinetoplastea</taxon>
        <taxon>Metakinetoplastina</taxon>
        <taxon>Trypanosomatida</taxon>
        <taxon>Trypanosomatidae</taxon>
        <taxon>Novymonas</taxon>
    </lineage>
</organism>
<feature type="compositionally biased region" description="Basic and acidic residues" evidence="1">
    <location>
        <begin position="611"/>
        <end position="622"/>
    </location>
</feature>
<dbReference type="EMBL" id="JAECZO010000041">
    <property type="protein sequence ID" value="KAK7194724.1"/>
    <property type="molecule type" value="Genomic_DNA"/>
</dbReference>
<dbReference type="Proteomes" id="UP001430356">
    <property type="component" value="Unassembled WGS sequence"/>
</dbReference>
<keyword evidence="3" id="KW-1185">Reference proteome</keyword>
<proteinExistence type="predicted"/>
<feature type="region of interest" description="Disordered" evidence="1">
    <location>
        <begin position="21"/>
        <end position="167"/>
    </location>
</feature>
<evidence type="ECO:0000256" key="1">
    <source>
        <dbReference type="SAM" id="MobiDB-lite"/>
    </source>
</evidence>
<feature type="compositionally biased region" description="Gly residues" evidence="1">
    <location>
        <begin position="140"/>
        <end position="149"/>
    </location>
</feature>
<feature type="compositionally biased region" description="Low complexity" evidence="1">
    <location>
        <begin position="74"/>
        <end position="84"/>
    </location>
</feature>
<accession>A0AAW0EM42</accession>
<evidence type="ECO:0000313" key="3">
    <source>
        <dbReference type="Proteomes" id="UP001430356"/>
    </source>
</evidence>
<feature type="compositionally biased region" description="Low complexity" evidence="1">
    <location>
        <begin position="39"/>
        <end position="62"/>
    </location>
</feature>
<name>A0AAW0EM42_9TRYP</name>
<feature type="compositionally biased region" description="Basic and acidic residues" evidence="1">
    <location>
        <begin position="274"/>
        <end position="293"/>
    </location>
</feature>
<feature type="compositionally biased region" description="Basic and acidic residues" evidence="1">
    <location>
        <begin position="669"/>
        <end position="678"/>
    </location>
</feature>
<gene>
    <name evidence="2" type="ORF">NESM_000392100</name>
</gene>
<sequence>MWLRRSHRLLFHIPSFQPATLGRRVTARTPPTQPRSRGDAATNAGAAAGGAHAHASAGGDAAPHLTQRRRPRGHAAPGRALRPGDPLPPPRPVDDADAPGEGYTSQRQAHRQRRRAAAAAVDESVAGSLFTPLPPSSGFYRGGGGGGGGVDEHAMEAPRPSREARQQQLRESLEAHAASTVEFTDGGEGDVQLNGLPAEQYHGQAGWTTIPTDSALYNTLYGVGDLESRQRTNSWAVARRHGDVANGRRGVGDLLGDTGDTMESGATPPSGDRGGGEHDSHEVLDDRRRRRQRDDSLLASSLEGELLEPMQESVGQPRSTYAMRKMFVDGLVGYQGMITRAEEASVSEELLHLLQDGRAAYVAEEARYCVNLYEKELGIPGKDTLAFALARCPTLQRVLYRFFFLGLIPAVPNVCQVSEMVGTFSGYPVHRHPPSIGSYVGLLNLVSTSVLHLQHKDAPWFPRLHLAPRSLFVVTEPCLSDYALGYKQVHQPFHTFEYATRVSKDYRIEVLFATVETAQTKTLAEAVQLTEYAERQAQREPQPALLGTPSPPPPLPPPPALADAAVAPLHGHTDAWLQRLQDTLHASEGERGEGRAKPLDGHALRRQLLAEHRVGDRPREDAAPAPPSSAAQRRLAALKARYTFAQELKASQRPVEVEQSGPRLIRGHAPRDRHLGIK</sequence>